<feature type="transmembrane region" description="Helical" evidence="5">
    <location>
        <begin position="30"/>
        <end position="49"/>
    </location>
</feature>
<name>A0A2T0LGQ1_9BACL</name>
<evidence type="ECO:0000256" key="2">
    <source>
        <dbReference type="ARBA" id="ARBA00022692"/>
    </source>
</evidence>
<dbReference type="EMBL" id="PVNE01000006">
    <property type="protein sequence ID" value="PRX41479.1"/>
    <property type="molecule type" value="Genomic_DNA"/>
</dbReference>
<keyword evidence="3 5" id="KW-1133">Transmembrane helix</keyword>
<sequence length="116" mass="12992">MSNLSLKQQLSQQQLTMVQSELEHKKKSVAVAYVLAILLGSLGAHRFYVRKTGTAVTQLVLTLLGYLTMVILIGFLLVGIVGIWVLVDLFLLHGYVKRLNEEIERDLIHQVMSQSA</sequence>
<dbReference type="Pfam" id="PF05154">
    <property type="entry name" value="TM2"/>
    <property type="match status" value="1"/>
</dbReference>
<organism evidence="7 8">
    <name type="scientific">Planifilum fimeticola</name>
    <dbReference type="NCBI Taxonomy" id="201975"/>
    <lineage>
        <taxon>Bacteria</taxon>
        <taxon>Bacillati</taxon>
        <taxon>Bacillota</taxon>
        <taxon>Bacilli</taxon>
        <taxon>Bacillales</taxon>
        <taxon>Thermoactinomycetaceae</taxon>
        <taxon>Planifilum</taxon>
    </lineage>
</organism>
<protein>
    <submittedName>
        <fullName evidence="7">TM2 domain-containing membrane protein YozV</fullName>
    </submittedName>
</protein>
<keyword evidence="8" id="KW-1185">Reference proteome</keyword>
<dbReference type="Proteomes" id="UP000237797">
    <property type="component" value="Unassembled WGS sequence"/>
</dbReference>
<dbReference type="GO" id="GO:0016020">
    <property type="term" value="C:membrane"/>
    <property type="evidence" value="ECO:0007669"/>
    <property type="project" value="UniProtKB-SubCell"/>
</dbReference>
<dbReference type="InterPro" id="IPR050932">
    <property type="entry name" value="TM2D1-3-like"/>
</dbReference>
<keyword evidence="4 5" id="KW-0472">Membrane</keyword>
<dbReference type="PANTHER" id="PTHR21016:SF25">
    <property type="entry name" value="TM2 DOMAIN-CONTAINING PROTEIN DDB_G0277895-RELATED"/>
    <property type="match status" value="1"/>
</dbReference>
<proteinExistence type="predicted"/>
<gene>
    <name evidence="7" type="ORF">CLV97_10689</name>
</gene>
<keyword evidence="2 5" id="KW-0812">Transmembrane</keyword>
<comment type="subcellular location">
    <subcellularLocation>
        <location evidence="1">Membrane</location>
        <topology evidence="1">Multi-pass membrane protein</topology>
    </subcellularLocation>
</comment>
<evidence type="ECO:0000313" key="8">
    <source>
        <dbReference type="Proteomes" id="UP000237797"/>
    </source>
</evidence>
<feature type="domain" description="TM2" evidence="6">
    <location>
        <begin position="26"/>
        <end position="75"/>
    </location>
</feature>
<dbReference type="PANTHER" id="PTHR21016">
    <property type="entry name" value="BETA-AMYLOID BINDING PROTEIN-RELATED"/>
    <property type="match status" value="1"/>
</dbReference>
<evidence type="ECO:0000256" key="5">
    <source>
        <dbReference type="SAM" id="Phobius"/>
    </source>
</evidence>
<dbReference type="AlphaFoldDB" id="A0A2T0LGQ1"/>
<evidence type="ECO:0000256" key="4">
    <source>
        <dbReference type="ARBA" id="ARBA00023136"/>
    </source>
</evidence>
<evidence type="ECO:0000313" key="7">
    <source>
        <dbReference type="EMBL" id="PRX41479.1"/>
    </source>
</evidence>
<dbReference type="InterPro" id="IPR007829">
    <property type="entry name" value="TM2"/>
</dbReference>
<dbReference type="OrthoDB" id="2004788at2"/>
<reference evidence="7 8" key="1">
    <citation type="submission" date="2018-03" db="EMBL/GenBank/DDBJ databases">
        <title>Genomic Encyclopedia of Archaeal and Bacterial Type Strains, Phase II (KMG-II): from individual species to whole genera.</title>
        <authorList>
            <person name="Goeker M."/>
        </authorList>
    </citation>
    <scope>NUCLEOTIDE SEQUENCE [LARGE SCALE GENOMIC DNA]</scope>
    <source>
        <strain evidence="7 8">DSM 44946</strain>
    </source>
</reference>
<evidence type="ECO:0000259" key="6">
    <source>
        <dbReference type="Pfam" id="PF05154"/>
    </source>
</evidence>
<comment type="caution">
    <text evidence="7">The sequence shown here is derived from an EMBL/GenBank/DDBJ whole genome shotgun (WGS) entry which is preliminary data.</text>
</comment>
<evidence type="ECO:0000256" key="1">
    <source>
        <dbReference type="ARBA" id="ARBA00004141"/>
    </source>
</evidence>
<feature type="transmembrane region" description="Helical" evidence="5">
    <location>
        <begin position="61"/>
        <end position="87"/>
    </location>
</feature>
<accession>A0A2T0LGQ1</accession>
<dbReference type="RefSeq" id="WP_146130415.1">
    <property type="nucleotide sequence ID" value="NZ_PVNE01000006.1"/>
</dbReference>
<evidence type="ECO:0000256" key="3">
    <source>
        <dbReference type="ARBA" id="ARBA00022989"/>
    </source>
</evidence>